<organism evidence="1 2">
    <name type="scientific">Monopterus albus</name>
    <name type="common">Swamp eel</name>
    <dbReference type="NCBI Taxonomy" id="43700"/>
    <lineage>
        <taxon>Eukaryota</taxon>
        <taxon>Metazoa</taxon>
        <taxon>Chordata</taxon>
        <taxon>Craniata</taxon>
        <taxon>Vertebrata</taxon>
        <taxon>Euteleostomi</taxon>
        <taxon>Actinopterygii</taxon>
        <taxon>Neopterygii</taxon>
        <taxon>Teleostei</taxon>
        <taxon>Neoteleostei</taxon>
        <taxon>Acanthomorphata</taxon>
        <taxon>Anabantaria</taxon>
        <taxon>Synbranchiformes</taxon>
        <taxon>Synbranchidae</taxon>
        <taxon>Monopterus</taxon>
    </lineage>
</organism>
<keyword evidence="2" id="KW-1185">Reference proteome</keyword>
<dbReference type="Proteomes" id="UP000261600">
    <property type="component" value="Unplaced"/>
</dbReference>
<evidence type="ECO:0000313" key="2">
    <source>
        <dbReference type="Proteomes" id="UP000261600"/>
    </source>
</evidence>
<dbReference type="AlphaFoldDB" id="A0A3Q3QZG7"/>
<reference evidence="1" key="2">
    <citation type="submission" date="2025-09" db="UniProtKB">
        <authorList>
            <consortium name="Ensembl"/>
        </authorList>
    </citation>
    <scope>IDENTIFICATION</scope>
</reference>
<accession>A0A3Q3QZG7</accession>
<dbReference type="Ensembl" id="ENSMALT00000023814.1">
    <property type="protein sequence ID" value="ENSMALP00000023366.1"/>
    <property type="gene ID" value="ENSMALG00000016286.1"/>
</dbReference>
<sequence>EFRSGNELLHVVQQLGKLSTELTLLGFAPLAMDGAMAHHLHHCPYHLRLLETWLVSRQELPESLHSRPPCSLLSLSCLL</sequence>
<name>A0A3Q3QZG7_MONAL</name>
<evidence type="ECO:0000313" key="1">
    <source>
        <dbReference type="Ensembl" id="ENSMALP00000023366.1"/>
    </source>
</evidence>
<proteinExistence type="predicted"/>
<protein>
    <submittedName>
        <fullName evidence="1">Uncharacterized protein</fullName>
    </submittedName>
</protein>
<reference evidence="1" key="1">
    <citation type="submission" date="2025-08" db="UniProtKB">
        <authorList>
            <consortium name="Ensembl"/>
        </authorList>
    </citation>
    <scope>IDENTIFICATION</scope>
</reference>